<feature type="transmembrane region" description="Helical" evidence="5">
    <location>
        <begin position="84"/>
        <end position="102"/>
    </location>
</feature>
<dbReference type="PANTHER" id="PTHR36917:SF1">
    <property type="entry name" value="INNER MEMBRANE-SPANNING PROTEIN YCIB"/>
    <property type="match status" value="1"/>
</dbReference>
<comment type="similarity">
    <text evidence="5">Belongs to the YciB family.</text>
</comment>
<feature type="transmembrane region" description="Helical" evidence="5">
    <location>
        <begin position="148"/>
        <end position="166"/>
    </location>
</feature>
<dbReference type="EMBL" id="JANKJG010000002">
    <property type="protein sequence ID" value="MCR8825918.1"/>
    <property type="molecule type" value="Genomic_DNA"/>
</dbReference>
<dbReference type="InterPro" id="IPR006008">
    <property type="entry name" value="YciB"/>
</dbReference>
<feature type="transmembrane region" description="Helical" evidence="5">
    <location>
        <begin position="114"/>
        <end position="136"/>
    </location>
</feature>
<evidence type="ECO:0000256" key="3">
    <source>
        <dbReference type="ARBA" id="ARBA00022989"/>
    </source>
</evidence>
<evidence type="ECO:0000313" key="6">
    <source>
        <dbReference type="EMBL" id="MCR8825918.1"/>
    </source>
</evidence>
<evidence type="ECO:0000256" key="4">
    <source>
        <dbReference type="ARBA" id="ARBA00023136"/>
    </source>
</evidence>
<organism evidence="6 7">
    <name type="scientific">Pseudosulfitobacter koreensis</name>
    <dbReference type="NCBI Taxonomy" id="2968472"/>
    <lineage>
        <taxon>Bacteria</taxon>
        <taxon>Pseudomonadati</taxon>
        <taxon>Pseudomonadota</taxon>
        <taxon>Alphaproteobacteria</taxon>
        <taxon>Rhodobacterales</taxon>
        <taxon>Roseobacteraceae</taxon>
        <taxon>Pseudosulfitobacter</taxon>
    </lineage>
</organism>
<name>A0ABT1YYG1_9RHOB</name>
<gene>
    <name evidence="5" type="primary">yciB</name>
    <name evidence="6" type="ORF">NTA49_05155</name>
</gene>
<evidence type="ECO:0000256" key="1">
    <source>
        <dbReference type="ARBA" id="ARBA00022475"/>
    </source>
</evidence>
<keyword evidence="5" id="KW-0997">Cell inner membrane</keyword>
<comment type="subcellular location">
    <subcellularLocation>
        <location evidence="5">Cell inner membrane</location>
        <topology evidence="5">Multi-pass membrane protein</topology>
    </subcellularLocation>
</comment>
<feature type="transmembrane region" description="Helical" evidence="5">
    <location>
        <begin position="178"/>
        <end position="196"/>
    </location>
</feature>
<keyword evidence="4 5" id="KW-0472">Membrane</keyword>
<proteinExistence type="inferred from homology"/>
<dbReference type="RefSeq" id="WP_258293590.1">
    <property type="nucleotide sequence ID" value="NZ_JANKJG010000002.1"/>
</dbReference>
<protein>
    <recommendedName>
        <fullName evidence="5">Inner membrane-spanning protein YciB</fullName>
    </recommendedName>
</protein>
<evidence type="ECO:0000256" key="2">
    <source>
        <dbReference type="ARBA" id="ARBA00022692"/>
    </source>
</evidence>
<sequence length="218" mass="24261">MTKDNPATQNGETGGREINPFVKSALDLGPIIVFFVAYLLLKDRIFTIGGTEYDGFIVVTAAFIPLLIASTGALWYLTGNISRMQVATLVLVIVFGGLSVWLNDDRFFKMKPTMIYLLFGGLLGLGLLRGTSYLKYVMEGMMPLKDEGWMILTRRLMLFFFGLAVLNEVIWRTQTTETWVYFKTFGLSIAVFGFFLSQGKLFQAHGIEDAKGDDTSGG</sequence>
<feature type="transmembrane region" description="Helical" evidence="5">
    <location>
        <begin position="53"/>
        <end position="78"/>
    </location>
</feature>
<dbReference type="HAMAP" id="MF_00189">
    <property type="entry name" value="YciB"/>
    <property type="match status" value="1"/>
</dbReference>
<dbReference type="Proteomes" id="UP001165396">
    <property type="component" value="Unassembled WGS sequence"/>
</dbReference>
<keyword evidence="1 5" id="KW-1003">Cell membrane</keyword>
<evidence type="ECO:0000256" key="5">
    <source>
        <dbReference type="HAMAP-Rule" id="MF_00189"/>
    </source>
</evidence>
<dbReference type="PANTHER" id="PTHR36917">
    <property type="entry name" value="INTRACELLULAR SEPTATION PROTEIN A-RELATED"/>
    <property type="match status" value="1"/>
</dbReference>
<keyword evidence="2 5" id="KW-0812">Transmembrane</keyword>
<feature type="transmembrane region" description="Helical" evidence="5">
    <location>
        <begin position="20"/>
        <end position="41"/>
    </location>
</feature>
<evidence type="ECO:0000313" key="7">
    <source>
        <dbReference type="Proteomes" id="UP001165396"/>
    </source>
</evidence>
<keyword evidence="3 5" id="KW-1133">Transmembrane helix</keyword>
<comment type="caution">
    <text evidence="6">The sequence shown here is derived from an EMBL/GenBank/DDBJ whole genome shotgun (WGS) entry which is preliminary data.</text>
</comment>
<keyword evidence="7" id="KW-1185">Reference proteome</keyword>
<reference evidence="6" key="1">
    <citation type="submission" date="2022-07" db="EMBL/GenBank/DDBJ databases">
        <title>Pseudosulfitobacter sp. strain AP-MA-4, whole genome sequence.</title>
        <authorList>
            <person name="Jiang Y."/>
        </authorList>
    </citation>
    <scope>NUCLEOTIDE SEQUENCE</scope>
    <source>
        <strain evidence="6">AP-MA-4</strain>
    </source>
</reference>
<accession>A0ABT1YYG1</accession>
<dbReference type="Pfam" id="PF04279">
    <property type="entry name" value="IspA"/>
    <property type="match status" value="1"/>
</dbReference>
<comment type="function">
    <text evidence="5">Plays a role in cell envelope biogenesis, maintenance of cell envelope integrity and membrane homeostasis.</text>
</comment>